<accession>A0A0C9N2M8</accession>
<dbReference type="Proteomes" id="UP000053815">
    <property type="component" value="Unassembled WGS sequence"/>
</dbReference>
<dbReference type="AlphaFoldDB" id="A0A0C9N2M8"/>
<dbReference type="OrthoDB" id="2278933at2759"/>
<keyword evidence="2" id="KW-1185">Reference proteome</keyword>
<evidence type="ECO:0000313" key="2">
    <source>
        <dbReference type="Proteomes" id="UP000053815"/>
    </source>
</evidence>
<organism evidence="1">
    <name type="scientific">Mucor ambiguus</name>
    <dbReference type="NCBI Taxonomy" id="91626"/>
    <lineage>
        <taxon>Eukaryota</taxon>
        <taxon>Fungi</taxon>
        <taxon>Fungi incertae sedis</taxon>
        <taxon>Mucoromycota</taxon>
        <taxon>Mucoromycotina</taxon>
        <taxon>Mucoromycetes</taxon>
        <taxon>Mucorales</taxon>
        <taxon>Mucorineae</taxon>
        <taxon>Mucoraceae</taxon>
        <taxon>Mucor</taxon>
    </lineage>
</organism>
<evidence type="ECO:0000313" key="1">
    <source>
        <dbReference type="EMBL" id="GAN10277.1"/>
    </source>
</evidence>
<sequence>MMHEVNPFVDLLRSMDELSSEREGGLEDIRMVFRAENAPDPRRHYAPTADKIGVLIVSGDDDESDLEPRNKDIVVRHKCVEGNNGLSRISELNQHYDALHYMLQNLNTFGA</sequence>
<reference evidence="1" key="1">
    <citation type="submission" date="2014-09" db="EMBL/GenBank/DDBJ databases">
        <title>Draft genome sequence of an oleaginous Mucoromycotina fungus Mucor ambiguus NBRC6742.</title>
        <authorList>
            <person name="Takeda I."/>
            <person name="Yamane N."/>
            <person name="Morita T."/>
            <person name="Tamano K."/>
            <person name="Machida M."/>
            <person name="Baker S."/>
            <person name="Koike H."/>
        </authorList>
    </citation>
    <scope>NUCLEOTIDE SEQUENCE</scope>
    <source>
        <strain evidence="1">NBRC 6742</strain>
    </source>
</reference>
<protein>
    <submittedName>
        <fullName evidence="1">Uncharacterized protein</fullName>
    </submittedName>
</protein>
<gene>
    <name evidence="1" type="ORF">MAM1_0338c09815</name>
</gene>
<dbReference type="EMBL" id="DF836627">
    <property type="protein sequence ID" value="GAN10277.1"/>
    <property type="molecule type" value="Genomic_DNA"/>
</dbReference>
<proteinExistence type="predicted"/>
<name>A0A0C9N2M8_9FUNG</name>